<evidence type="ECO:0000256" key="10">
    <source>
        <dbReference type="ARBA" id="ARBA00048359"/>
    </source>
</evidence>
<evidence type="ECO:0000256" key="4">
    <source>
        <dbReference type="ARBA" id="ARBA00022598"/>
    </source>
</evidence>
<feature type="domain" description="Methionyl/Valyl/Leucyl/Isoleucyl-tRNA synthetase anticodon-binding" evidence="15">
    <location>
        <begin position="717"/>
        <end position="800"/>
    </location>
</feature>
<keyword evidence="6 12" id="KW-0067">ATP-binding</keyword>
<evidence type="ECO:0000256" key="11">
    <source>
        <dbReference type="ARBA" id="ARBA00068280"/>
    </source>
</evidence>
<proteinExistence type="inferred from homology"/>
<dbReference type="InterPro" id="IPR014729">
    <property type="entry name" value="Rossmann-like_a/b/a_fold"/>
</dbReference>
<keyword evidence="17" id="KW-1185">Reference proteome</keyword>
<comment type="similarity">
    <text evidence="2 12">Belongs to the class-I aminoacyl-tRNA synthetase family.</text>
</comment>
<keyword evidence="5 12" id="KW-0547">Nucleotide-binding</keyword>
<dbReference type="GO" id="GO:0000049">
    <property type="term" value="F:tRNA binding"/>
    <property type="evidence" value="ECO:0007669"/>
    <property type="project" value="InterPro"/>
</dbReference>
<evidence type="ECO:0000256" key="6">
    <source>
        <dbReference type="ARBA" id="ARBA00022840"/>
    </source>
</evidence>
<evidence type="ECO:0000256" key="1">
    <source>
        <dbReference type="ARBA" id="ARBA00004173"/>
    </source>
</evidence>
<dbReference type="Gene3D" id="3.40.50.620">
    <property type="entry name" value="HUPs"/>
    <property type="match status" value="2"/>
</dbReference>
<dbReference type="Pfam" id="PF08264">
    <property type="entry name" value="Anticodon_1"/>
    <property type="match status" value="1"/>
</dbReference>
<dbReference type="InterPro" id="IPR050081">
    <property type="entry name" value="Ile-tRNA_ligase"/>
</dbReference>
<evidence type="ECO:0000256" key="13">
    <source>
        <dbReference type="SAM" id="MobiDB-lite"/>
    </source>
</evidence>
<dbReference type="InterPro" id="IPR009008">
    <property type="entry name" value="Val/Leu/Ile-tRNA-synth_edit"/>
</dbReference>
<keyword evidence="7 12" id="KW-0648">Protein biosynthesis</keyword>
<dbReference type="Proteomes" id="UP000033483">
    <property type="component" value="Unassembled WGS sequence"/>
</dbReference>
<dbReference type="InterPro" id="IPR002300">
    <property type="entry name" value="aa-tRNA-synth_Ia"/>
</dbReference>
<dbReference type="EMBL" id="LAEV01000446">
    <property type="protein sequence ID" value="KKA30268.1"/>
    <property type="molecule type" value="Genomic_DNA"/>
</dbReference>
<evidence type="ECO:0000256" key="2">
    <source>
        <dbReference type="ARBA" id="ARBA00005594"/>
    </source>
</evidence>
<dbReference type="InterPro" id="IPR009080">
    <property type="entry name" value="tRNAsynth_Ia_anticodon-bd"/>
</dbReference>
<protein>
    <recommendedName>
        <fullName evidence="11">Isoleucine--tRNA ligase, mitochondrial</fullName>
        <ecNumber evidence="3">6.1.1.5</ecNumber>
    </recommendedName>
    <alternativeName>
        <fullName evidence="9">Isoleucyl-tRNA synthetase</fullName>
    </alternativeName>
</protein>
<dbReference type="SUPFAM" id="SSF52374">
    <property type="entry name" value="Nucleotidylyl transferase"/>
    <property type="match status" value="1"/>
</dbReference>
<organism evidence="16 17">
    <name type="scientific">Thielaviopsis punctulata</name>
    <dbReference type="NCBI Taxonomy" id="72032"/>
    <lineage>
        <taxon>Eukaryota</taxon>
        <taxon>Fungi</taxon>
        <taxon>Dikarya</taxon>
        <taxon>Ascomycota</taxon>
        <taxon>Pezizomycotina</taxon>
        <taxon>Sordariomycetes</taxon>
        <taxon>Hypocreomycetidae</taxon>
        <taxon>Microascales</taxon>
        <taxon>Ceratocystidaceae</taxon>
        <taxon>Thielaviopsis</taxon>
    </lineage>
</organism>
<keyword evidence="4 12" id="KW-0436">Ligase</keyword>
<dbReference type="GO" id="GO:0005524">
    <property type="term" value="F:ATP binding"/>
    <property type="evidence" value="ECO:0007669"/>
    <property type="project" value="UniProtKB-KW"/>
</dbReference>
<dbReference type="InterPro" id="IPR033708">
    <property type="entry name" value="Anticodon_Ile_BEm"/>
</dbReference>
<dbReference type="SUPFAM" id="SSF47323">
    <property type="entry name" value="Anticodon-binding domain of a subclass of class I aminoacyl-tRNA synthetases"/>
    <property type="match status" value="1"/>
</dbReference>
<name>A0A0F4ZK93_9PEZI</name>
<dbReference type="PANTHER" id="PTHR42765">
    <property type="entry name" value="SOLEUCYL-TRNA SYNTHETASE"/>
    <property type="match status" value="1"/>
</dbReference>
<dbReference type="Gene3D" id="3.90.740.10">
    <property type="entry name" value="Valyl/Leucyl/Isoleucyl-tRNA synthetase, editing domain"/>
    <property type="match status" value="1"/>
</dbReference>
<evidence type="ECO:0000313" key="16">
    <source>
        <dbReference type="EMBL" id="KKA30268.1"/>
    </source>
</evidence>
<dbReference type="PROSITE" id="PS00178">
    <property type="entry name" value="AA_TRNA_LIGASE_I"/>
    <property type="match status" value="1"/>
</dbReference>
<evidence type="ECO:0000256" key="12">
    <source>
        <dbReference type="RuleBase" id="RU363035"/>
    </source>
</evidence>
<dbReference type="GO" id="GO:0006428">
    <property type="term" value="P:isoleucyl-tRNA aminoacylation"/>
    <property type="evidence" value="ECO:0007669"/>
    <property type="project" value="InterPro"/>
</dbReference>
<keyword evidence="8 12" id="KW-0030">Aminoacyl-tRNA synthetase</keyword>
<dbReference type="PANTHER" id="PTHR42765:SF1">
    <property type="entry name" value="ISOLEUCINE--TRNA LIGASE, MITOCHONDRIAL"/>
    <property type="match status" value="1"/>
</dbReference>
<comment type="subcellular location">
    <subcellularLocation>
        <location evidence="1">Mitochondrion</location>
    </subcellularLocation>
</comment>
<dbReference type="FunFam" id="3.40.50.620:FF:000111">
    <property type="entry name" value="Mitochondrial isoleucyl-tRNA synthetase"/>
    <property type="match status" value="1"/>
</dbReference>
<dbReference type="GO" id="GO:0032543">
    <property type="term" value="P:mitochondrial translation"/>
    <property type="evidence" value="ECO:0007669"/>
    <property type="project" value="EnsemblFungi"/>
</dbReference>
<feature type="region of interest" description="Disordered" evidence="13">
    <location>
        <begin position="1"/>
        <end position="24"/>
    </location>
</feature>
<dbReference type="SUPFAM" id="SSF50677">
    <property type="entry name" value="ValRS/IleRS/LeuRS editing domain"/>
    <property type="match status" value="1"/>
</dbReference>
<dbReference type="InterPro" id="IPR001412">
    <property type="entry name" value="aa-tRNA-synth_I_CS"/>
</dbReference>
<gene>
    <name evidence="16" type="ORF">TD95_004381</name>
</gene>
<dbReference type="EC" id="6.1.1.5" evidence="3"/>
<evidence type="ECO:0000256" key="7">
    <source>
        <dbReference type="ARBA" id="ARBA00022917"/>
    </source>
</evidence>
<feature type="domain" description="Aminoacyl-tRNA synthetase class Ia" evidence="14">
    <location>
        <begin position="33"/>
        <end position="678"/>
    </location>
</feature>
<dbReference type="GO" id="GO:0005739">
    <property type="term" value="C:mitochondrion"/>
    <property type="evidence" value="ECO:0007669"/>
    <property type="project" value="UniProtKB-SubCell"/>
</dbReference>
<dbReference type="Pfam" id="PF00133">
    <property type="entry name" value="tRNA-synt_1"/>
    <property type="match status" value="1"/>
</dbReference>
<comment type="caution">
    <text evidence="16">The sequence shown here is derived from an EMBL/GenBank/DDBJ whole genome shotgun (WGS) entry which is preliminary data.</text>
</comment>
<evidence type="ECO:0000256" key="8">
    <source>
        <dbReference type="ARBA" id="ARBA00023146"/>
    </source>
</evidence>
<evidence type="ECO:0000259" key="14">
    <source>
        <dbReference type="Pfam" id="PF00133"/>
    </source>
</evidence>
<dbReference type="InterPro" id="IPR002301">
    <property type="entry name" value="Ile-tRNA-ligase"/>
</dbReference>
<dbReference type="AlphaFoldDB" id="A0A0F4ZK93"/>
<accession>A0A0F4ZK93</accession>
<evidence type="ECO:0000313" key="17">
    <source>
        <dbReference type="Proteomes" id="UP000033483"/>
    </source>
</evidence>
<evidence type="ECO:0000259" key="15">
    <source>
        <dbReference type="Pfam" id="PF08264"/>
    </source>
</evidence>
<dbReference type="InterPro" id="IPR013155">
    <property type="entry name" value="M/V/L/I-tRNA-synth_anticd-bd"/>
</dbReference>
<dbReference type="NCBIfam" id="TIGR00392">
    <property type="entry name" value="ileS"/>
    <property type="match status" value="1"/>
</dbReference>
<evidence type="ECO:0000256" key="5">
    <source>
        <dbReference type="ARBA" id="ARBA00022741"/>
    </source>
</evidence>
<comment type="catalytic activity">
    <reaction evidence="10">
        <text>tRNA(Ile) + L-isoleucine + ATP = L-isoleucyl-tRNA(Ile) + AMP + diphosphate</text>
        <dbReference type="Rhea" id="RHEA:11060"/>
        <dbReference type="Rhea" id="RHEA-COMP:9666"/>
        <dbReference type="Rhea" id="RHEA-COMP:9695"/>
        <dbReference type="ChEBI" id="CHEBI:30616"/>
        <dbReference type="ChEBI" id="CHEBI:33019"/>
        <dbReference type="ChEBI" id="CHEBI:58045"/>
        <dbReference type="ChEBI" id="CHEBI:78442"/>
        <dbReference type="ChEBI" id="CHEBI:78528"/>
        <dbReference type="ChEBI" id="CHEBI:456215"/>
        <dbReference type="EC" id="6.1.1.5"/>
    </reaction>
</comment>
<dbReference type="GO" id="GO:0002161">
    <property type="term" value="F:aminoacyl-tRNA deacylase activity"/>
    <property type="evidence" value="ECO:0007669"/>
    <property type="project" value="InterPro"/>
</dbReference>
<dbReference type="GO" id="GO:0004822">
    <property type="term" value="F:isoleucine-tRNA ligase activity"/>
    <property type="evidence" value="ECO:0007669"/>
    <property type="project" value="UniProtKB-EC"/>
</dbReference>
<dbReference type="Gene3D" id="1.10.10.830">
    <property type="entry name" value="Ile-tRNA synthetase CP2 domain-like"/>
    <property type="match status" value="1"/>
</dbReference>
<evidence type="ECO:0000256" key="3">
    <source>
        <dbReference type="ARBA" id="ARBA00013165"/>
    </source>
</evidence>
<dbReference type="CDD" id="cd07960">
    <property type="entry name" value="Anticodon_Ia_Ile_BEm"/>
    <property type="match status" value="1"/>
</dbReference>
<dbReference type="PRINTS" id="PR00984">
    <property type="entry name" value="TRNASYNTHILE"/>
</dbReference>
<dbReference type="Gene3D" id="1.10.730.20">
    <property type="match status" value="1"/>
</dbReference>
<evidence type="ECO:0000256" key="9">
    <source>
        <dbReference type="ARBA" id="ARBA00032665"/>
    </source>
</evidence>
<dbReference type="OrthoDB" id="10264412at2759"/>
<sequence length="987" mass="106933">MSKSWSSTLRLPKSALPPRPVPAQRDQLIRATSDDLYQWQKTARASAAPFILHDGPPYANGNLHVGHALNKILKDMILRVQIQRGRRVEYRPGWDCHGLPIELKALEALGKTAEAADLTAVQIRKAARGLAAKTVLKQMKEFKAIGIMSDWDARWTTMDPGFEISQLRLFQHMVQRKLIYRRHKPVYWSPSSGTALAEAELEYRDDHISTAAYVRFPLADAHLAEKLGLGTAEPIYAVIWTTTPWTLPANRAIAVHQDMEYSILRVSGSLLIVATARLDAVASWFPPDTPIETVRAGILGADIAGATYTHKLRGKHASPQPIIHADFVTADSGTGLVHLAPGHGMEDYEACLKLGIEAAAPITDNGCFTADAYPDDPEALTGAPSILDGGSAAVMQLMGADVLHTHKLKHKYPYDWRTKRPVVVRATAQWFADVQSIKAAALSALDDVTFIPTSGRTRLEAFISGRSEWCISRQRAWGVPIPALYDEAGDAIVTPESVEHIIQTIQQRGIDAWFADAPDEPAWLHASLQERAGSLRRGKDTMDVWFDSGSSWTQTPARADVYLEGSDQHRGWFQSSLLSRVAAADMVPGDSAKPTAPFRTLITHGFTLDTANQKMSKSLGNIISPASVMDGSLLPPLKLRGKSAKAATSASAPAFENLGPDALRLWVAASEYTKDVAIGEPVLKAVHAALNKYRTILRMLTGSMHAAARTAPLTLLDRIALIQLADVMASVAASYDKHEFFRAVAAINHYVSVDLSAFYLEALKDRLYCGDGGGVVEQLFHGLLRMLAPVTPLLVQEAWSTRPAWLVAADAAGGSAPAAEDSAETSTPAPATAPLSAPVIAPSRLAAAAAISGVSETTLRADIPFLLATHAAVKTALESGRLAKALGSSLQSSVVITLRDAALAGRLRRYAGELDAMFVVSAVDVVEEYVEPVDGTEWVFTHDFKVDGVQGRVCVLPPRMSKCMRCWRYLAEEEGGLCKRCEGVVNP</sequence>
<reference evidence="16 17" key="1">
    <citation type="submission" date="2015-03" db="EMBL/GenBank/DDBJ databases">
        <authorList>
            <person name="Radwan O."/>
            <person name="Al-Naeli F.A."/>
            <person name="Rendon G.A."/>
            <person name="Fields C."/>
        </authorList>
    </citation>
    <scope>NUCLEOTIDE SEQUENCE [LARGE SCALE GENOMIC DNA]</scope>
    <source>
        <strain evidence="16">CR-DP1</strain>
    </source>
</reference>